<evidence type="ECO:0000256" key="1">
    <source>
        <dbReference type="ARBA" id="ARBA00022723"/>
    </source>
</evidence>
<dbReference type="InterPro" id="IPR051826">
    <property type="entry name" value="E3_ubiquitin-ligase_domain"/>
</dbReference>
<proteinExistence type="predicted"/>
<dbReference type="AlphaFoldDB" id="A0A2N9G1G8"/>
<dbReference type="Pfam" id="PF13639">
    <property type="entry name" value="zf-RING_2"/>
    <property type="match status" value="1"/>
</dbReference>
<dbReference type="SMART" id="SM00744">
    <property type="entry name" value="RINGv"/>
    <property type="match status" value="1"/>
</dbReference>
<dbReference type="GO" id="GO:0061630">
    <property type="term" value="F:ubiquitin protein ligase activity"/>
    <property type="evidence" value="ECO:0007669"/>
    <property type="project" value="TreeGrafter"/>
</dbReference>
<dbReference type="PROSITE" id="PS50089">
    <property type="entry name" value="ZF_RING_2"/>
    <property type="match status" value="1"/>
</dbReference>
<dbReference type="PANTHER" id="PTHR22765:SF396">
    <property type="entry name" value="RING_U-BOX SUPERFAMILY PROTEIN"/>
    <property type="match status" value="1"/>
</dbReference>
<keyword evidence="3" id="KW-0862">Zinc</keyword>
<reference evidence="6" key="1">
    <citation type="submission" date="2018-02" db="EMBL/GenBank/DDBJ databases">
        <authorList>
            <person name="Cohen D.B."/>
            <person name="Kent A.D."/>
        </authorList>
    </citation>
    <scope>NUCLEOTIDE SEQUENCE</scope>
</reference>
<dbReference type="SUPFAM" id="SSF57850">
    <property type="entry name" value="RING/U-box"/>
    <property type="match status" value="1"/>
</dbReference>
<name>A0A2N9G1G8_FAGSY</name>
<evidence type="ECO:0000256" key="4">
    <source>
        <dbReference type="PROSITE-ProRule" id="PRU00175"/>
    </source>
</evidence>
<dbReference type="InterPro" id="IPR001841">
    <property type="entry name" value="Znf_RING"/>
</dbReference>
<organism evidence="6">
    <name type="scientific">Fagus sylvatica</name>
    <name type="common">Beechnut</name>
    <dbReference type="NCBI Taxonomy" id="28930"/>
    <lineage>
        <taxon>Eukaryota</taxon>
        <taxon>Viridiplantae</taxon>
        <taxon>Streptophyta</taxon>
        <taxon>Embryophyta</taxon>
        <taxon>Tracheophyta</taxon>
        <taxon>Spermatophyta</taxon>
        <taxon>Magnoliopsida</taxon>
        <taxon>eudicotyledons</taxon>
        <taxon>Gunneridae</taxon>
        <taxon>Pentapetalae</taxon>
        <taxon>rosids</taxon>
        <taxon>fabids</taxon>
        <taxon>Fagales</taxon>
        <taxon>Fagaceae</taxon>
        <taxon>Fagus</taxon>
    </lineage>
</organism>
<dbReference type="InterPro" id="IPR013083">
    <property type="entry name" value="Znf_RING/FYVE/PHD"/>
</dbReference>
<keyword evidence="2 4" id="KW-0863">Zinc-finger</keyword>
<sequence>MSSGANNFRPTPGNRLIGRDYGAYNSNLNEPNRVHPMLLRTRSIQEVRTGMLLDRLQSFEDRSITGPFGSASFLGHNLSPVPRQIMQDSPPPFTSQLNMQVPRLQEDPRLITKDEKKFRKEIYRHNSSLKRACLYYRDQATRDALNKMEKERDEDGKRCPICLDDFESGQEVMLTPCNHMFHEDCIMPWVKSNSQCPVCRYAFSEQTRERASNLNNNNNIATNHLTTSELISIARAMQEAFLWGNGAR</sequence>
<dbReference type="SMART" id="SM00184">
    <property type="entry name" value="RING"/>
    <property type="match status" value="1"/>
</dbReference>
<feature type="domain" description="RING-type" evidence="5">
    <location>
        <begin position="159"/>
        <end position="200"/>
    </location>
</feature>
<evidence type="ECO:0000259" key="5">
    <source>
        <dbReference type="PROSITE" id="PS50089"/>
    </source>
</evidence>
<evidence type="ECO:0000256" key="2">
    <source>
        <dbReference type="ARBA" id="ARBA00022771"/>
    </source>
</evidence>
<dbReference type="PANTHER" id="PTHR22765">
    <property type="entry name" value="RING FINGER AND PROTEASE ASSOCIATED DOMAIN-CONTAINING"/>
    <property type="match status" value="1"/>
</dbReference>
<dbReference type="EMBL" id="OIVN01001371">
    <property type="protein sequence ID" value="SPC93210.1"/>
    <property type="molecule type" value="Genomic_DNA"/>
</dbReference>
<dbReference type="GO" id="GO:0006511">
    <property type="term" value="P:ubiquitin-dependent protein catabolic process"/>
    <property type="evidence" value="ECO:0007669"/>
    <property type="project" value="TreeGrafter"/>
</dbReference>
<dbReference type="InterPro" id="IPR011016">
    <property type="entry name" value="Znf_RING-CH"/>
</dbReference>
<dbReference type="FunFam" id="3.30.40.10:FF:000468">
    <property type="entry name" value="RING/U-box superfamily protein"/>
    <property type="match status" value="1"/>
</dbReference>
<protein>
    <recommendedName>
        <fullName evidence="5">RING-type domain-containing protein</fullName>
    </recommendedName>
</protein>
<evidence type="ECO:0000313" key="6">
    <source>
        <dbReference type="EMBL" id="SPC93210.1"/>
    </source>
</evidence>
<gene>
    <name evidence="6" type="ORF">FSB_LOCUS21092</name>
</gene>
<evidence type="ECO:0000256" key="3">
    <source>
        <dbReference type="ARBA" id="ARBA00022833"/>
    </source>
</evidence>
<dbReference type="CDD" id="cd16454">
    <property type="entry name" value="RING-H2_PA-TM-RING"/>
    <property type="match status" value="1"/>
</dbReference>
<dbReference type="GO" id="GO:0008270">
    <property type="term" value="F:zinc ion binding"/>
    <property type="evidence" value="ECO:0007669"/>
    <property type="project" value="UniProtKB-KW"/>
</dbReference>
<dbReference type="Gene3D" id="3.30.40.10">
    <property type="entry name" value="Zinc/RING finger domain, C3HC4 (zinc finger)"/>
    <property type="match status" value="1"/>
</dbReference>
<accession>A0A2N9G1G8</accession>
<keyword evidence="1" id="KW-0479">Metal-binding</keyword>